<evidence type="ECO:0000313" key="2">
    <source>
        <dbReference type="Proteomes" id="UP000249282"/>
    </source>
</evidence>
<dbReference type="EMBL" id="QFQJ01000146">
    <property type="protein sequence ID" value="PZQ84659.1"/>
    <property type="molecule type" value="Genomic_DNA"/>
</dbReference>
<organism evidence="1 2">
    <name type="scientific">Acinetobacter johnsonii</name>
    <dbReference type="NCBI Taxonomy" id="40214"/>
    <lineage>
        <taxon>Bacteria</taxon>
        <taxon>Pseudomonadati</taxon>
        <taxon>Pseudomonadota</taxon>
        <taxon>Gammaproteobacteria</taxon>
        <taxon>Moraxellales</taxon>
        <taxon>Moraxellaceae</taxon>
        <taxon>Acinetobacter</taxon>
    </lineage>
</organism>
<dbReference type="AlphaFoldDB" id="A0A2W5R7D7"/>
<proteinExistence type="predicted"/>
<name>A0A2W5R7D7_ACIJO</name>
<dbReference type="Proteomes" id="UP000249282">
    <property type="component" value="Unassembled WGS sequence"/>
</dbReference>
<evidence type="ECO:0000313" key="1">
    <source>
        <dbReference type="EMBL" id="PZQ84659.1"/>
    </source>
</evidence>
<protein>
    <submittedName>
        <fullName evidence="1">Uncharacterized protein</fullName>
    </submittedName>
</protein>
<accession>A0A2W5R7D7</accession>
<comment type="caution">
    <text evidence="1">The sequence shown here is derived from an EMBL/GenBank/DDBJ whole genome shotgun (WGS) entry which is preliminary data.</text>
</comment>
<sequence>MQLINSVYILNATQYRILKFLPQYTVWIAIDNKNAFPELILSKELQNLSDDQSLIPAQDQRWSHLFEQLKAYL</sequence>
<gene>
    <name evidence="1" type="ORF">DI542_17100</name>
</gene>
<reference evidence="1 2" key="1">
    <citation type="submission" date="2017-11" db="EMBL/GenBank/DDBJ databases">
        <title>Infants hospitalized years apart are colonized by the same room-sourced microbial strains.</title>
        <authorList>
            <person name="Brooks B."/>
            <person name="Olm M.R."/>
            <person name="Firek B.A."/>
            <person name="Baker R."/>
            <person name="Thomas B.C."/>
            <person name="Morowitz M.J."/>
            <person name="Banfield J.F."/>
        </authorList>
    </citation>
    <scope>NUCLEOTIDE SEQUENCE [LARGE SCALE GENOMIC DNA]</scope>
    <source>
        <strain evidence="1">S2_003_000_R3_20</strain>
    </source>
</reference>